<protein>
    <submittedName>
        <fullName evidence="1">Uncharacterized protein</fullName>
    </submittedName>
</protein>
<organism evidence="1 2">
    <name type="scientific">Camellia sinensis</name>
    <name type="common">Tea plant</name>
    <name type="synonym">Thea sinensis</name>
    <dbReference type="NCBI Taxonomy" id="4442"/>
    <lineage>
        <taxon>Eukaryota</taxon>
        <taxon>Viridiplantae</taxon>
        <taxon>Streptophyta</taxon>
        <taxon>Embryophyta</taxon>
        <taxon>Tracheophyta</taxon>
        <taxon>Spermatophyta</taxon>
        <taxon>Magnoliopsida</taxon>
        <taxon>eudicotyledons</taxon>
        <taxon>Gunneridae</taxon>
        <taxon>Pentapetalae</taxon>
        <taxon>asterids</taxon>
        <taxon>Ericales</taxon>
        <taxon>Theaceae</taxon>
        <taxon>Camellia</taxon>
    </lineage>
</organism>
<keyword evidence="2" id="KW-1185">Reference proteome</keyword>
<comment type="caution">
    <text evidence="1">The sequence shown here is derived from an EMBL/GenBank/DDBJ whole genome shotgun (WGS) entry which is preliminary data.</text>
</comment>
<evidence type="ECO:0000313" key="1">
    <source>
        <dbReference type="EMBL" id="KAF5932078.1"/>
    </source>
</evidence>
<dbReference type="AlphaFoldDB" id="A0A7J7FWP4"/>
<name>A0A7J7FWP4_CAMSI</name>
<evidence type="ECO:0000313" key="2">
    <source>
        <dbReference type="Proteomes" id="UP000593564"/>
    </source>
</evidence>
<sequence>MGKQIRGLQTMKHGYFEKHVVLVSAKAISSASIVELAIMDMGHLEETEVEKHIAFPSLEMGSLEPEGLVEIADILVELLHLKHLLGFMEEAEELKSKGVDGILCLSGLSERESNPIQ</sequence>
<accession>A0A7J7FWP4</accession>
<reference evidence="1 2" key="2">
    <citation type="submission" date="2020-07" db="EMBL/GenBank/DDBJ databases">
        <title>Genome assembly of wild tea tree DASZ reveals pedigree and selection history of tea varieties.</title>
        <authorList>
            <person name="Zhang W."/>
        </authorList>
    </citation>
    <scope>NUCLEOTIDE SEQUENCE [LARGE SCALE GENOMIC DNA]</scope>
    <source>
        <strain evidence="2">cv. G240</strain>
        <tissue evidence="1">Leaf</tissue>
    </source>
</reference>
<proteinExistence type="predicted"/>
<dbReference type="EMBL" id="JACBKZ010000014">
    <property type="protein sequence ID" value="KAF5932078.1"/>
    <property type="molecule type" value="Genomic_DNA"/>
</dbReference>
<dbReference type="Proteomes" id="UP000593564">
    <property type="component" value="Unassembled WGS sequence"/>
</dbReference>
<reference evidence="2" key="1">
    <citation type="journal article" date="2020" name="Nat. Commun.">
        <title>Genome assembly of wild tea tree DASZ reveals pedigree and selection history of tea varieties.</title>
        <authorList>
            <person name="Zhang W."/>
            <person name="Zhang Y."/>
            <person name="Qiu H."/>
            <person name="Guo Y."/>
            <person name="Wan H."/>
            <person name="Zhang X."/>
            <person name="Scossa F."/>
            <person name="Alseekh S."/>
            <person name="Zhang Q."/>
            <person name="Wang P."/>
            <person name="Xu L."/>
            <person name="Schmidt M.H."/>
            <person name="Jia X."/>
            <person name="Li D."/>
            <person name="Zhu A."/>
            <person name="Guo F."/>
            <person name="Chen W."/>
            <person name="Ni D."/>
            <person name="Usadel B."/>
            <person name="Fernie A.R."/>
            <person name="Wen W."/>
        </authorList>
    </citation>
    <scope>NUCLEOTIDE SEQUENCE [LARGE SCALE GENOMIC DNA]</scope>
    <source>
        <strain evidence="2">cv. G240</strain>
    </source>
</reference>
<gene>
    <name evidence="1" type="ORF">HYC85_028249</name>
</gene>